<evidence type="ECO:0000313" key="2">
    <source>
        <dbReference type="Proteomes" id="UP000066480"/>
    </source>
</evidence>
<evidence type="ECO:0000313" key="1">
    <source>
        <dbReference type="EMBL" id="AKU14965.1"/>
    </source>
</evidence>
<accession>A0A0K1JEE8</accession>
<name>A0A0K1JEE8_9MICO</name>
<protein>
    <submittedName>
        <fullName evidence="1">Uncharacterized protein</fullName>
    </submittedName>
</protein>
<reference evidence="1 2" key="1">
    <citation type="submission" date="2015-03" db="EMBL/GenBank/DDBJ databases">
        <title>Luteipulveratus halotolerans sp. nov., a novel actinobacterium (Dermacoccaceae) from Sarawak, Malaysia.</title>
        <authorList>
            <person name="Juboi H."/>
            <person name="Basik A."/>
            <person name="Shamsul S.S."/>
            <person name="Arnold P."/>
            <person name="Schmitt E.K."/>
            <person name="Sanglier J.-J."/>
            <person name="Yeo T."/>
        </authorList>
    </citation>
    <scope>NUCLEOTIDE SEQUENCE [LARGE SCALE GENOMIC DNA]</scope>
    <source>
        <strain evidence="1 2">MN07-A0370</strain>
    </source>
</reference>
<dbReference type="KEGG" id="lmoi:VV02_02260"/>
<keyword evidence="2" id="KW-1185">Reference proteome</keyword>
<dbReference type="RefSeq" id="WP_052589529.1">
    <property type="nucleotide sequence ID" value="NZ_CP011112.1"/>
</dbReference>
<organism evidence="1 2">
    <name type="scientific">Luteipulveratus mongoliensis</name>
    <dbReference type="NCBI Taxonomy" id="571913"/>
    <lineage>
        <taxon>Bacteria</taxon>
        <taxon>Bacillati</taxon>
        <taxon>Actinomycetota</taxon>
        <taxon>Actinomycetes</taxon>
        <taxon>Micrococcales</taxon>
        <taxon>Dermacoccaceae</taxon>
        <taxon>Luteipulveratus</taxon>
    </lineage>
</organism>
<dbReference type="Proteomes" id="UP000066480">
    <property type="component" value="Chromosome"/>
</dbReference>
<dbReference type="AlphaFoldDB" id="A0A0K1JEE8"/>
<gene>
    <name evidence="1" type="ORF">VV02_02260</name>
</gene>
<dbReference type="EMBL" id="CP011112">
    <property type="protein sequence ID" value="AKU14965.1"/>
    <property type="molecule type" value="Genomic_DNA"/>
</dbReference>
<sequence length="66" mass="6747">MQKNTLITTTAVSAAGEITLSTGLQANTRGRALRGEPVGQGPESAIEDLFPLGPGCPHTFPTISAP</sequence>
<proteinExistence type="predicted"/>